<feature type="non-terminal residue" evidence="3">
    <location>
        <position position="557"/>
    </location>
</feature>
<protein>
    <submittedName>
        <fullName evidence="3">Uncharacterized protein</fullName>
    </submittedName>
</protein>
<dbReference type="SUPFAM" id="SSF57997">
    <property type="entry name" value="Tropomyosin"/>
    <property type="match status" value="1"/>
</dbReference>
<dbReference type="Proteomes" id="UP001058974">
    <property type="component" value="Chromosome 1"/>
</dbReference>
<feature type="coiled-coil region" evidence="1">
    <location>
        <begin position="191"/>
        <end position="236"/>
    </location>
</feature>
<name>A0A9D5BEI5_PEA</name>
<feature type="region of interest" description="Disordered" evidence="2">
    <location>
        <begin position="96"/>
        <end position="120"/>
    </location>
</feature>
<keyword evidence="1" id="KW-0175">Coiled coil</keyword>
<dbReference type="GO" id="GO:0005856">
    <property type="term" value="C:cytoskeleton"/>
    <property type="evidence" value="ECO:0007669"/>
    <property type="project" value="TreeGrafter"/>
</dbReference>
<dbReference type="Gramene" id="Psat01G0090500-T1">
    <property type="protein sequence ID" value="KAI5441621.1"/>
    <property type="gene ID" value="KIW84_010905"/>
</dbReference>
<dbReference type="EMBL" id="JAMSHJ010000001">
    <property type="protein sequence ID" value="KAI5441621.1"/>
    <property type="molecule type" value="Genomic_DNA"/>
</dbReference>
<evidence type="ECO:0000313" key="4">
    <source>
        <dbReference type="Proteomes" id="UP001058974"/>
    </source>
</evidence>
<comment type="caution">
    <text evidence="3">The sequence shown here is derived from an EMBL/GenBank/DDBJ whole genome shotgun (WGS) entry which is preliminary data.</text>
</comment>
<dbReference type="Gene3D" id="1.10.287.1490">
    <property type="match status" value="2"/>
</dbReference>
<sequence length="557" mass="65112">TFCLALSFFHLFSFIPFPHFLFHFIAEQQRNFLSLFFFILHSPLFRSESQMEGSGDFGEGLDQERSMMTPYYTPYLKKVKPGSGLQSVNLDFTPSSGGVSSDVSVKEGSGSPSSPSLDSEPELFMQSVIRNQGTPVNTDDEETPEGKLEEEIPDMEIQSEFLGDGENRSYDELLKKFIKNEEELRVSNLKLQLSEGEIVKLKNQIEKSEDQLDNVLKELKLNKDELEYKKGQVRELQNQTAELETHVPDYCSKIANLAEQLEVANEYLKISNDDIARLRKELENRSFETHQLQGQLEVAHENVAKLEWQLDSGEKQIRELEDEITFFKAKETNHQHEMQRVKDEMLEMQAQFSLEKVQLHSDITSLSEMKMDLTSRLEEWERRGNFLETKFRQCEAENLEQKELYANQNLVIESEISSLKEDLRQRRDDVEAVNKEFDRHKQKFDKLMTERDEANAKIDELKAQISFRDDQIENMKRELFQLSTQQLELTLESEMRLTLVDELKVKVEKQNVEISDRNEEKREAIRQLCFSLDHYKSRYDEVLQAFTGHRRHTIIAS</sequence>
<dbReference type="PANTHER" id="PTHR47357:SF1">
    <property type="entry name" value="SPINDLE POLE BODY COMPONENT 110"/>
    <property type="match status" value="1"/>
</dbReference>
<dbReference type="GO" id="GO:0005200">
    <property type="term" value="F:structural constituent of cytoskeleton"/>
    <property type="evidence" value="ECO:0007669"/>
    <property type="project" value="TreeGrafter"/>
</dbReference>
<organism evidence="3 4">
    <name type="scientific">Pisum sativum</name>
    <name type="common">Garden pea</name>
    <name type="synonym">Lathyrus oleraceus</name>
    <dbReference type="NCBI Taxonomy" id="3888"/>
    <lineage>
        <taxon>Eukaryota</taxon>
        <taxon>Viridiplantae</taxon>
        <taxon>Streptophyta</taxon>
        <taxon>Embryophyta</taxon>
        <taxon>Tracheophyta</taxon>
        <taxon>Spermatophyta</taxon>
        <taxon>Magnoliopsida</taxon>
        <taxon>eudicotyledons</taxon>
        <taxon>Gunneridae</taxon>
        <taxon>Pentapetalae</taxon>
        <taxon>rosids</taxon>
        <taxon>fabids</taxon>
        <taxon>Fabales</taxon>
        <taxon>Fabaceae</taxon>
        <taxon>Papilionoideae</taxon>
        <taxon>50 kb inversion clade</taxon>
        <taxon>NPAAA clade</taxon>
        <taxon>Hologalegina</taxon>
        <taxon>IRL clade</taxon>
        <taxon>Fabeae</taxon>
        <taxon>Lathyrus</taxon>
    </lineage>
</organism>
<evidence type="ECO:0000256" key="1">
    <source>
        <dbReference type="SAM" id="Coils"/>
    </source>
</evidence>
<keyword evidence="4" id="KW-1185">Reference proteome</keyword>
<reference evidence="3 4" key="1">
    <citation type="journal article" date="2022" name="Nat. Genet.">
        <title>Improved pea reference genome and pan-genome highlight genomic features and evolutionary characteristics.</title>
        <authorList>
            <person name="Yang T."/>
            <person name="Liu R."/>
            <person name="Luo Y."/>
            <person name="Hu S."/>
            <person name="Wang D."/>
            <person name="Wang C."/>
            <person name="Pandey M.K."/>
            <person name="Ge S."/>
            <person name="Xu Q."/>
            <person name="Li N."/>
            <person name="Li G."/>
            <person name="Huang Y."/>
            <person name="Saxena R.K."/>
            <person name="Ji Y."/>
            <person name="Li M."/>
            <person name="Yan X."/>
            <person name="He Y."/>
            <person name="Liu Y."/>
            <person name="Wang X."/>
            <person name="Xiang C."/>
            <person name="Varshney R.K."/>
            <person name="Ding H."/>
            <person name="Gao S."/>
            <person name="Zong X."/>
        </authorList>
    </citation>
    <scope>NUCLEOTIDE SEQUENCE [LARGE SCALE GENOMIC DNA]</scope>
    <source>
        <strain evidence="3 4">cv. Zhongwan 6</strain>
    </source>
</reference>
<evidence type="ECO:0000256" key="2">
    <source>
        <dbReference type="SAM" id="MobiDB-lite"/>
    </source>
</evidence>
<accession>A0A9D5BEI5</accession>
<gene>
    <name evidence="3" type="ORF">KIW84_010905</name>
</gene>
<proteinExistence type="predicted"/>
<evidence type="ECO:0000313" key="3">
    <source>
        <dbReference type="EMBL" id="KAI5441621.1"/>
    </source>
</evidence>
<dbReference type="PANTHER" id="PTHR47357">
    <property type="entry name" value="COP1-INTERACTIVE PROTEIN 1"/>
    <property type="match status" value="1"/>
</dbReference>
<dbReference type="AlphaFoldDB" id="A0A9D5BEI5"/>
<feature type="compositionally biased region" description="Low complexity" evidence="2">
    <location>
        <begin position="96"/>
        <end position="118"/>
    </location>
</feature>
<feature type="coiled-coil region" evidence="1">
    <location>
        <begin position="261"/>
        <end position="520"/>
    </location>
</feature>